<evidence type="ECO:0000256" key="5">
    <source>
        <dbReference type="ARBA" id="ARBA00022989"/>
    </source>
</evidence>
<evidence type="ECO:0000256" key="3">
    <source>
        <dbReference type="ARBA" id="ARBA00022475"/>
    </source>
</evidence>
<evidence type="ECO:0000256" key="2">
    <source>
        <dbReference type="ARBA" id="ARBA00006228"/>
    </source>
</evidence>
<sequence length="158" mass="17797">MRYFSFVVLLFLFWIALSGHFEPLLLGLGAVSIALTAFLSHRMNVIDHESYPLHLSLKFPSYYFYLFGEIIKANIDVIKRILSWEKTPISPQMIEIPQSQQTDLGAVIYANSITLTPGTVTIKISEESLTVHALSKEAAADLATDTMSKEITNRVFKE</sequence>
<keyword evidence="3" id="KW-1003">Cell membrane</keyword>
<keyword evidence="6" id="KW-0472">Membrane</keyword>
<protein>
    <submittedName>
        <fullName evidence="7">DNA topoisomerase IV</fullName>
    </submittedName>
</protein>
<organism evidence="7 8">
    <name type="scientific">Candidatus Thiodiazotropha endoloripes</name>
    <dbReference type="NCBI Taxonomy" id="1818881"/>
    <lineage>
        <taxon>Bacteria</taxon>
        <taxon>Pseudomonadati</taxon>
        <taxon>Pseudomonadota</taxon>
        <taxon>Gammaproteobacteria</taxon>
        <taxon>Chromatiales</taxon>
        <taxon>Sedimenticolaceae</taxon>
        <taxon>Candidatus Thiodiazotropha</taxon>
    </lineage>
</organism>
<proteinExistence type="inferred from homology"/>
<dbReference type="PANTHER" id="PTHR34584:SF1">
    <property type="entry name" value="NA(+)_H(+) ANTIPORTER SUBUNIT E1"/>
    <property type="match status" value="1"/>
</dbReference>
<evidence type="ECO:0000313" key="8">
    <source>
        <dbReference type="Proteomes" id="UP000094849"/>
    </source>
</evidence>
<dbReference type="Pfam" id="PF01899">
    <property type="entry name" value="MNHE"/>
    <property type="match status" value="1"/>
</dbReference>
<dbReference type="RefSeq" id="WP_069004409.1">
    <property type="nucleotide sequence ID" value="NZ_LVJW01000003.1"/>
</dbReference>
<dbReference type="EMBL" id="LVJZ01000003">
    <property type="protein sequence ID" value="ODB96678.1"/>
    <property type="molecule type" value="Genomic_DNA"/>
</dbReference>
<dbReference type="Proteomes" id="UP000094849">
    <property type="component" value="Unassembled WGS sequence"/>
</dbReference>
<dbReference type="AlphaFoldDB" id="A0A1E2UPI3"/>
<comment type="subcellular location">
    <subcellularLocation>
        <location evidence="1">Cell membrane</location>
        <topology evidence="1">Multi-pass membrane protein</topology>
    </subcellularLocation>
</comment>
<dbReference type="OrthoDB" id="9807187at2"/>
<evidence type="ECO:0000256" key="6">
    <source>
        <dbReference type="ARBA" id="ARBA00023136"/>
    </source>
</evidence>
<dbReference type="STRING" id="1818881.A3196_07850"/>
<dbReference type="PIRSF" id="PIRSF019239">
    <property type="entry name" value="MrpE"/>
    <property type="match status" value="1"/>
</dbReference>
<dbReference type="PANTHER" id="PTHR34584">
    <property type="entry name" value="NA(+)/H(+) ANTIPORTER SUBUNIT E1"/>
    <property type="match status" value="1"/>
</dbReference>
<accession>A0A1E2UPI3</accession>
<keyword evidence="5" id="KW-1133">Transmembrane helix</keyword>
<dbReference type="GO" id="GO:0005886">
    <property type="term" value="C:plasma membrane"/>
    <property type="evidence" value="ECO:0007669"/>
    <property type="project" value="UniProtKB-SubCell"/>
</dbReference>
<dbReference type="GO" id="GO:0008324">
    <property type="term" value="F:monoatomic cation transmembrane transporter activity"/>
    <property type="evidence" value="ECO:0007669"/>
    <property type="project" value="InterPro"/>
</dbReference>
<keyword evidence="7" id="KW-0413">Isomerase</keyword>
<keyword evidence="4" id="KW-0812">Transmembrane</keyword>
<dbReference type="InterPro" id="IPR002758">
    <property type="entry name" value="Cation_antiport_E"/>
</dbReference>
<comment type="similarity">
    <text evidence="2">Belongs to the CPA3 antiporters (TC 2.A.63) subunit E family.</text>
</comment>
<keyword evidence="8" id="KW-1185">Reference proteome</keyword>
<evidence type="ECO:0000313" key="7">
    <source>
        <dbReference type="EMBL" id="ODB96678.1"/>
    </source>
</evidence>
<name>A0A1E2UPI3_9GAMM</name>
<reference evidence="7 8" key="1">
    <citation type="submission" date="2016-03" db="EMBL/GenBank/DDBJ databases">
        <title>Chemosynthetic sulphur-oxidizing symbionts of marine invertebrate animals are capable of nitrogen fixation.</title>
        <authorList>
            <person name="Petersen J.M."/>
            <person name="Kemper A."/>
            <person name="Gruber-Vodicka H."/>
            <person name="Cardini U."/>
            <person name="Geest Mvander."/>
            <person name="Kleiner M."/>
            <person name="Bulgheresi S."/>
            <person name="Fussmann M."/>
            <person name="Herbold C."/>
            <person name="Seah B.K.B."/>
            <person name="Antony C.Paul."/>
            <person name="Liu D."/>
            <person name="Belitz A."/>
            <person name="Weber M."/>
        </authorList>
    </citation>
    <scope>NUCLEOTIDE SEQUENCE [LARGE SCALE GENOMIC DNA]</scope>
    <source>
        <strain evidence="7">G_D</strain>
    </source>
</reference>
<evidence type="ECO:0000256" key="1">
    <source>
        <dbReference type="ARBA" id="ARBA00004651"/>
    </source>
</evidence>
<evidence type="ECO:0000256" key="4">
    <source>
        <dbReference type="ARBA" id="ARBA00022692"/>
    </source>
</evidence>
<dbReference type="GO" id="GO:0016853">
    <property type="term" value="F:isomerase activity"/>
    <property type="evidence" value="ECO:0007669"/>
    <property type="project" value="UniProtKB-KW"/>
</dbReference>
<gene>
    <name evidence="7" type="ORF">A3196_07850</name>
</gene>
<comment type="caution">
    <text evidence="7">The sequence shown here is derived from an EMBL/GenBank/DDBJ whole genome shotgun (WGS) entry which is preliminary data.</text>
</comment>